<keyword evidence="3" id="KW-1185">Reference proteome</keyword>
<dbReference type="InterPro" id="IPR005174">
    <property type="entry name" value="KIB1-4_b-propeller"/>
</dbReference>
<dbReference type="Gene3D" id="1.20.1280.50">
    <property type="match status" value="1"/>
</dbReference>
<accession>A0A7I4B0D5</accession>
<dbReference type="Gramene" id="Pp3c15_11120V3.8">
    <property type="protein sequence ID" value="Pp3c15_11120V3.8"/>
    <property type="gene ID" value="Pp3c15_11120"/>
</dbReference>
<dbReference type="PROSITE" id="PS50181">
    <property type="entry name" value="FBOX"/>
    <property type="match status" value="1"/>
</dbReference>
<reference evidence="2 3" key="2">
    <citation type="journal article" date="2018" name="Plant J.">
        <title>The Physcomitrella patens chromosome-scale assembly reveals moss genome structure and evolution.</title>
        <authorList>
            <person name="Lang D."/>
            <person name="Ullrich K.K."/>
            <person name="Murat F."/>
            <person name="Fuchs J."/>
            <person name="Jenkins J."/>
            <person name="Haas F.B."/>
            <person name="Piednoel M."/>
            <person name="Gundlach H."/>
            <person name="Van Bel M."/>
            <person name="Meyberg R."/>
            <person name="Vives C."/>
            <person name="Morata J."/>
            <person name="Symeonidi A."/>
            <person name="Hiss M."/>
            <person name="Muchero W."/>
            <person name="Kamisugi Y."/>
            <person name="Saleh O."/>
            <person name="Blanc G."/>
            <person name="Decker E.L."/>
            <person name="van Gessel N."/>
            <person name="Grimwood J."/>
            <person name="Hayes R.D."/>
            <person name="Graham S.W."/>
            <person name="Gunter L.E."/>
            <person name="McDaniel S.F."/>
            <person name="Hoernstein S.N.W."/>
            <person name="Larsson A."/>
            <person name="Li F.W."/>
            <person name="Perroud P.F."/>
            <person name="Phillips J."/>
            <person name="Ranjan P."/>
            <person name="Rokshar D.S."/>
            <person name="Rothfels C.J."/>
            <person name="Schneider L."/>
            <person name="Shu S."/>
            <person name="Stevenson D.W."/>
            <person name="Thummler F."/>
            <person name="Tillich M."/>
            <person name="Villarreal Aguilar J.C."/>
            <person name="Widiez T."/>
            <person name="Wong G.K."/>
            <person name="Wymore A."/>
            <person name="Zhang Y."/>
            <person name="Zimmer A.D."/>
            <person name="Quatrano R.S."/>
            <person name="Mayer K.F.X."/>
            <person name="Goodstein D."/>
            <person name="Casacuberta J.M."/>
            <person name="Vandepoele K."/>
            <person name="Reski R."/>
            <person name="Cuming A.C."/>
            <person name="Tuskan G.A."/>
            <person name="Maumus F."/>
            <person name="Salse J."/>
            <person name="Schmutz J."/>
            <person name="Rensing S.A."/>
        </authorList>
    </citation>
    <scope>NUCLEOTIDE SEQUENCE [LARGE SCALE GENOMIC DNA]</scope>
    <source>
        <strain evidence="2 3">cv. Gransden 2004</strain>
    </source>
</reference>
<name>A0A7I4B0D5_PHYPA</name>
<dbReference type="AlphaFoldDB" id="A0A7I4B0D5"/>
<dbReference type="RefSeq" id="XP_024396518.1">
    <property type="nucleotide sequence ID" value="XM_024540750.2"/>
</dbReference>
<protein>
    <recommendedName>
        <fullName evidence="1">F-box domain-containing protein</fullName>
    </recommendedName>
</protein>
<dbReference type="Pfam" id="PF00646">
    <property type="entry name" value="F-box"/>
    <property type="match status" value="1"/>
</dbReference>
<dbReference type="SUPFAM" id="SSF81383">
    <property type="entry name" value="F-box domain"/>
    <property type="match status" value="1"/>
</dbReference>
<sequence length="406" mass="45924">MAYGDVSVVSMMPELTNSIDDDSGSSPWTSLPTDIVEHALALLPFPYIFQVRSICKKWNSLIFCSQFQEASLRCPVPWGQFYSPRIGWKGGASPLVTWQSYNLSEGKWVSMPQFEFPTFARKFSWNLIAANGGLFCFGASDARRLLVCNPMTKRWKELLPVSLDSKAPIISHMIVDEQRNSYDILFLVSKASWDTRGLSVVFAGNAAYKQPDARCRMVDLYDSVTDTWNAAEMLPADLILKSGAYCSGEFYCLTRHFLTGRYTIVILDLTMLRWRDNNIRIPEGFENYPYIVACSGQVHLVSGSSEATDTMPMASIGIFRLDPNLSSWEKVSEYSNFQFLRSTGAIYGCGAHGSKIYVVTYAYDMWIAVYNISTGIWEEPIKGNFYDMKDIFETKFSFQPNLRVAP</sequence>
<reference evidence="2" key="3">
    <citation type="submission" date="2020-12" db="UniProtKB">
        <authorList>
            <consortium name="EnsemblPlants"/>
        </authorList>
    </citation>
    <scope>IDENTIFICATION</scope>
</reference>
<dbReference type="Proteomes" id="UP000006727">
    <property type="component" value="Chromosome 15"/>
</dbReference>
<feature type="domain" description="F-box" evidence="1">
    <location>
        <begin position="25"/>
        <end position="62"/>
    </location>
</feature>
<dbReference type="OrthoDB" id="1918291at2759"/>
<dbReference type="InterPro" id="IPR001810">
    <property type="entry name" value="F-box_dom"/>
</dbReference>
<evidence type="ECO:0000313" key="3">
    <source>
        <dbReference type="Proteomes" id="UP000006727"/>
    </source>
</evidence>
<organism evidence="2 3">
    <name type="scientific">Physcomitrium patens</name>
    <name type="common">Spreading-leaved earth moss</name>
    <name type="synonym">Physcomitrella patens</name>
    <dbReference type="NCBI Taxonomy" id="3218"/>
    <lineage>
        <taxon>Eukaryota</taxon>
        <taxon>Viridiplantae</taxon>
        <taxon>Streptophyta</taxon>
        <taxon>Embryophyta</taxon>
        <taxon>Bryophyta</taxon>
        <taxon>Bryophytina</taxon>
        <taxon>Bryopsida</taxon>
        <taxon>Funariidae</taxon>
        <taxon>Funariales</taxon>
        <taxon>Funariaceae</taxon>
        <taxon>Physcomitrium</taxon>
    </lineage>
</organism>
<dbReference type="InterPro" id="IPR050796">
    <property type="entry name" value="SCF_F-box_component"/>
</dbReference>
<dbReference type="PANTHER" id="PTHR31672">
    <property type="entry name" value="BNACNNG10540D PROTEIN"/>
    <property type="match status" value="1"/>
</dbReference>
<dbReference type="Pfam" id="PF03478">
    <property type="entry name" value="Beta-prop_KIB1-4"/>
    <property type="match status" value="1"/>
</dbReference>
<proteinExistence type="predicted"/>
<dbReference type="RefSeq" id="XP_024396522.1">
    <property type="nucleotide sequence ID" value="XM_024540754.2"/>
</dbReference>
<dbReference type="KEGG" id="ppp:112292367"/>
<dbReference type="EnsemblPlants" id="Pp3c15_11120V3.6">
    <property type="protein sequence ID" value="Pp3c15_11120V3.6"/>
    <property type="gene ID" value="Pp3c15_11120"/>
</dbReference>
<dbReference type="PANTHER" id="PTHR31672:SF2">
    <property type="entry name" value="F-BOX DOMAIN-CONTAINING PROTEIN"/>
    <property type="match status" value="1"/>
</dbReference>
<dbReference type="InterPro" id="IPR036047">
    <property type="entry name" value="F-box-like_dom_sf"/>
</dbReference>
<dbReference type="Gramene" id="Pp3c15_11120V3.6">
    <property type="protein sequence ID" value="Pp3c15_11120V3.6"/>
    <property type="gene ID" value="Pp3c15_11120"/>
</dbReference>
<evidence type="ECO:0000259" key="1">
    <source>
        <dbReference type="PROSITE" id="PS50181"/>
    </source>
</evidence>
<dbReference type="EnsemblPlants" id="Pp3c15_11120V3.7">
    <property type="protein sequence ID" value="Pp3c15_11120V3.7"/>
    <property type="gene ID" value="Pp3c15_11120"/>
</dbReference>
<dbReference type="InterPro" id="IPR015915">
    <property type="entry name" value="Kelch-typ_b-propeller"/>
</dbReference>
<dbReference type="EMBL" id="ABEU02000015">
    <property type="status" value="NOT_ANNOTATED_CDS"/>
    <property type="molecule type" value="Genomic_DNA"/>
</dbReference>
<dbReference type="EnsemblPlants" id="Pp3c15_11120V3.8">
    <property type="protein sequence ID" value="Pp3c15_11120V3.8"/>
    <property type="gene ID" value="Pp3c15_11120"/>
</dbReference>
<dbReference type="Gene3D" id="2.120.10.80">
    <property type="entry name" value="Kelch-type beta propeller"/>
    <property type="match status" value="1"/>
</dbReference>
<dbReference type="SUPFAM" id="SSF117281">
    <property type="entry name" value="Kelch motif"/>
    <property type="match status" value="1"/>
</dbReference>
<gene>
    <name evidence="2" type="primary">LOC112292367</name>
</gene>
<reference evidence="2 3" key="1">
    <citation type="journal article" date="2008" name="Science">
        <title>The Physcomitrella genome reveals evolutionary insights into the conquest of land by plants.</title>
        <authorList>
            <person name="Rensing S."/>
            <person name="Lang D."/>
            <person name="Zimmer A."/>
            <person name="Terry A."/>
            <person name="Salamov A."/>
            <person name="Shapiro H."/>
            <person name="Nishiyama T."/>
            <person name="Perroud P.-F."/>
            <person name="Lindquist E."/>
            <person name="Kamisugi Y."/>
            <person name="Tanahashi T."/>
            <person name="Sakakibara K."/>
            <person name="Fujita T."/>
            <person name="Oishi K."/>
            <person name="Shin-I T."/>
            <person name="Kuroki Y."/>
            <person name="Toyoda A."/>
            <person name="Suzuki Y."/>
            <person name="Hashimoto A."/>
            <person name="Yamaguchi K."/>
            <person name="Sugano A."/>
            <person name="Kohara Y."/>
            <person name="Fujiyama A."/>
            <person name="Anterola A."/>
            <person name="Aoki S."/>
            <person name="Ashton N."/>
            <person name="Barbazuk W.B."/>
            <person name="Barker E."/>
            <person name="Bennetzen J."/>
            <person name="Bezanilla M."/>
            <person name="Blankenship R."/>
            <person name="Cho S.H."/>
            <person name="Dutcher S."/>
            <person name="Estelle M."/>
            <person name="Fawcett J.A."/>
            <person name="Gundlach H."/>
            <person name="Hanada K."/>
            <person name="Heyl A."/>
            <person name="Hicks K.A."/>
            <person name="Hugh J."/>
            <person name="Lohr M."/>
            <person name="Mayer K."/>
            <person name="Melkozernov A."/>
            <person name="Murata T."/>
            <person name="Nelson D."/>
            <person name="Pils B."/>
            <person name="Prigge M."/>
            <person name="Reiss B."/>
            <person name="Renner T."/>
            <person name="Rombauts S."/>
            <person name="Rushton P."/>
            <person name="Sanderfoot A."/>
            <person name="Schween G."/>
            <person name="Shiu S.-H."/>
            <person name="Stueber K."/>
            <person name="Theodoulou F.L."/>
            <person name="Tu H."/>
            <person name="Van de Peer Y."/>
            <person name="Verrier P.J."/>
            <person name="Waters E."/>
            <person name="Wood A."/>
            <person name="Yang L."/>
            <person name="Cove D."/>
            <person name="Cuming A."/>
            <person name="Hasebe M."/>
            <person name="Lucas S."/>
            <person name="Mishler D.B."/>
            <person name="Reski R."/>
            <person name="Grigoriev I."/>
            <person name="Quatrano R.S."/>
            <person name="Boore J.L."/>
        </authorList>
    </citation>
    <scope>NUCLEOTIDE SEQUENCE [LARGE SCALE GENOMIC DNA]</scope>
    <source>
        <strain evidence="2 3">cv. Gransden 2004</strain>
    </source>
</reference>
<dbReference type="Gramene" id="Pp3c15_11120V3.7">
    <property type="protein sequence ID" value="Pp3c15_11120V3.7"/>
    <property type="gene ID" value="Pp3c15_11120"/>
</dbReference>
<dbReference type="GeneID" id="112292367"/>
<dbReference type="RefSeq" id="XP_024396521.1">
    <property type="nucleotide sequence ID" value="XM_024540753.2"/>
</dbReference>
<evidence type="ECO:0000313" key="2">
    <source>
        <dbReference type="EnsemblPlants" id="Pp3c15_11120V3.7"/>
    </source>
</evidence>